<dbReference type="NCBIfam" id="TIGR02870">
    <property type="entry name" value="spore_II_D"/>
    <property type="match status" value="1"/>
</dbReference>
<keyword evidence="4" id="KW-1185">Reference proteome</keyword>
<protein>
    <submittedName>
        <fullName evidence="3">Stage II sporulation protein D</fullName>
    </submittedName>
</protein>
<feature type="transmembrane region" description="Helical" evidence="1">
    <location>
        <begin position="12"/>
        <end position="32"/>
    </location>
</feature>
<evidence type="ECO:0000256" key="1">
    <source>
        <dbReference type="SAM" id="Phobius"/>
    </source>
</evidence>
<gene>
    <name evidence="3" type="ORF">N781_01510</name>
</gene>
<keyword evidence="1" id="KW-0472">Membrane</keyword>
<dbReference type="InterPro" id="IPR013693">
    <property type="entry name" value="SpoIID/LytB_N"/>
</dbReference>
<organism evidence="3 4">
    <name type="scientific">Pontibacillus halophilus JSM 076056 = DSM 19796</name>
    <dbReference type="NCBI Taxonomy" id="1385510"/>
    <lineage>
        <taxon>Bacteria</taxon>
        <taxon>Bacillati</taxon>
        <taxon>Bacillota</taxon>
        <taxon>Bacilli</taxon>
        <taxon>Bacillales</taxon>
        <taxon>Bacillaceae</taxon>
        <taxon>Pontibacillus</taxon>
    </lineage>
</organism>
<accession>A0A0A5GRM7</accession>
<dbReference type="eggNOG" id="COG2385">
    <property type="taxonomic scope" value="Bacteria"/>
</dbReference>
<sequence>MKVWKSPGVIGVTVLVAIILIVPTLIVIPFIGKYDAAVEVGNVSKQPLVQNEAEGPAVEVVVHRAKTKQQESVPLEDYVSRVVASEMPADFELEALKAQSLAARTYIIKHLLNGDALPSGADVTDTVEHQVYKNDKELRSLWGSDYEWKMEKIQQAVAATKGEVLTFEGEPITAAFFSTSNGETENAEDYWETPYPYLTSVSSPWDESSPKYHDQKVFTRAQIEERLGVQVTDSQPAFSEPVKTSTNRIKTVKVAGKDFTGRGIREALELQSADFTVVEKNGHYIFQTKGYGHGVGMSQYGANGMAQEGKTYDEIVSHFYQGTDVLQVSDFLPKLTASKE</sequence>
<dbReference type="Proteomes" id="UP000030528">
    <property type="component" value="Unassembled WGS sequence"/>
</dbReference>
<comment type="caution">
    <text evidence="3">The sequence shown here is derived from an EMBL/GenBank/DDBJ whole genome shotgun (WGS) entry which is preliminary data.</text>
</comment>
<keyword evidence="1" id="KW-1133">Transmembrane helix</keyword>
<reference evidence="3 4" key="1">
    <citation type="submission" date="2013-08" db="EMBL/GenBank/DDBJ databases">
        <authorList>
            <person name="Huang J."/>
            <person name="Wang G."/>
        </authorList>
    </citation>
    <scope>NUCLEOTIDE SEQUENCE [LARGE SCALE GENOMIC DNA]</scope>
    <source>
        <strain evidence="3 4">JSM 076056</strain>
    </source>
</reference>
<dbReference type="InterPro" id="IPR051922">
    <property type="entry name" value="Bact_Sporulation_Assoc"/>
</dbReference>
<keyword evidence="1" id="KW-0812">Transmembrane</keyword>
<evidence type="ECO:0000313" key="3">
    <source>
        <dbReference type="EMBL" id="KGX93898.1"/>
    </source>
</evidence>
<dbReference type="PANTHER" id="PTHR30032:SF4">
    <property type="entry name" value="AMIDASE ENHANCER"/>
    <property type="match status" value="1"/>
</dbReference>
<dbReference type="EMBL" id="AVPE01000001">
    <property type="protein sequence ID" value="KGX93898.1"/>
    <property type="molecule type" value="Genomic_DNA"/>
</dbReference>
<dbReference type="NCBIfam" id="TIGR02669">
    <property type="entry name" value="SpoIID_LytB"/>
    <property type="match status" value="1"/>
</dbReference>
<dbReference type="GO" id="GO:0030288">
    <property type="term" value="C:outer membrane-bounded periplasmic space"/>
    <property type="evidence" value="ECO:0007669"/>
    <property type="project" value="TreeGrafter"/>
</dbReference>
<name>A0A0A5GRM7_9BACI</name>
<dbReference type="PANTHER" id="PTHR30032">
    <property type="entry name" value="N-ACETYLMURAMOYL-L-ALANINE AMIDASE-RELATED"/>
    <property type="match status" value="1"/>
</dbReference>
<proteinExistence type="predicted"/>
<dbReference type="GO" id="GO:0030435">
    <property type="term" value="P:sporulation resulting in formation of a cellular spore"/>
    <property type="evidence" value="ECO:0007669"/>
    <property type="project" value="InterPro"/>
</dbReference>
<dbReference type="Pfam" id="PF08486">
    <property type="entry name" value="SpoIID"/>
    <property type="match status" value="1"/>
</dbReference>
<evidence type="ECO:0000313" key="4">
    <source>
        <dbReference type="Proteomes" id="UP000030528"/>
    </source>
</evidence>
<dbReference type="STRING" id="1385510.GCA_000425205_00177"/>
<dbReference type="InterPro" id="IPR014225">
    <property type="entry name" value="Spore_II_D_firmicutes"/>
</dbReference>
<feature type="domain" description="Sporulation stage II protein D amidase enhancer LytB N-terminal" evidence="2">
    <location>
        <begin position="65"/>
        <end position="167"/>
    </location>
</feature>
<dbReference type="RefSeq" id="WP_026798998.1">
    <property type="nucleotide sequence ID" value="NZ_AULI01000001.1"/>
</dbReference>
<dbReference type="InterPro" id="IPR013486">
    <property type="entry name" value="SpoIID/LytB"/>
</dbReference>
<dbReference type="OrthoDB" id="9794671at2"/>
<evidence type="ECO:0000259" key="2">
    <source>
        <dbReference type="Pfam" id="PF08486"/>
    </source>
</evidence>
<dbReference type="AlphaFoldDB" id="A0A0A5GRM7"/>